<dbReference type="AlphaFoldDB" id="A0A846XGT8"/>
<proteinExistence type="predicted"/>
<evidence type="ECO:0000313" key="2">
    <source>
        <dbReference type="Proteomes" id="UP000565715"/>
    </source>
</evidence>
<name>A0A846XGT8_9NOCA</name>
<accession>A0A846XGT8</accession>
<dbReference type="RefSeq" id="WP_068050221.1">
    <property type="nucleotide sequence ID" value="NZ_JAAXOO010000003.1"/>
</dbReference>
<protein>
    <recommendedName>
        <fullName evidence="3">RHIM domain-containing protein</fullName>
    </recommendedName>
</protein>
<dbReference type="EMBL" id="JAAXOO010000003">
    <property type="protein sequence ID" value="NKY33920.1"/>
    <property type="molecule type" value="Genomic_DNA"/>
</dbReference>
<comment type="caution">
    <text evidence="1">The sequence shown here is derived from an EMBL/GenBank/DDBJ whole genome shotgun (WGS) entry which is preliminary data.</text>
</comment>
<organism evidence="1 2">
    <name type="scientific">Nocardia speluncae</name>
    <dbReference type="NCBI Taxonomy" id="419477"/>
    <lineage>
        <taxon>Bacteria</taxon>
        <taxon>Bacillati</taxon>
        <taxon>Actinomycetota</taxon>
        <taxon>Actinomycetes</taxon>
        <taxon>Mycobacteriales</taxon>
        <taxon>Nocardiaceae</taxon>
        <taxon>Nocardia</taxon>
    </lineage>
</organism>
<gene>
    <name evidence="1" type="ORF">HGA13_12660</name>
</gene>
<dbReference type="Proteomes" id="UP000565715">
    <property type="component" value="Unassembled WGS sequence"/>
</dbReference>
<sequence length="124" mass="12723">MDPFTMIVTALLTGAAAGGQEAASAAVRDAYGALRRRISGDGADMEVAAALEANESCAGGDRAVVEAAVRRAGVGDDVEGQVLAQRVLDAVPSKQVFNDLRHAQGVHAGDGGTVNITFHNNTYQ</sequence>
<evidence type="ECO:0008006" key="3">
    <source>
        <dbReference type="Google" id="ProtNLM"/>
    </source>
</evidence>
<reference evidence="1 2" key="1">
    <citation type="submission" date="2020-04" db="EMBL/GenBank/DDBJ databases">
        <title>MicrobeNet Type strains.</title>
        <authorList>
            <person name="Nicholson A.C."/>
        </authorList>
    </citation>
    <scope>NUCLEOTIDE SEQUENCE [LARGE SCALE GENOMIC DNA]</scope>
    <source>
        <strain evidence="1 2">DSM 45078</strain>
    </source>
</reference>
<keyword evidence="2" id="KW-1185">Reference proteome</keyword>
<evidence type="ECO:0000313" key="1">
    <source>
        <dbReference type="EMBL" id="NKY33920.1"/>
    </source>
</evidence>